<dbReference type="SUPFAM" id="SSF52833">
    <property type="entry name" value="Thioredoxin-like"/>
    <property type="match status" value="1"/>
</dbReference>
<dbReference type="Pfam" id="PF05768">
    <property type="entry name" value="Glrx-like"/>
    <property type="match status" value="1"/>
</dbReference>
<reference evidence="1" key="1">
    <citation type="submission" date="2021-10" db="EMBL/GenBank/DDBJ databases">
        <title>The complete genome sequence of Leeia sp. TBRC 13508.</title>
        <authorList>
            <person name="Charoenyingcharoen P."/>
            <person name="Yukphan P."/>
        </authorList>
    </citation>
    <scope>NUCLEOTIDE SEQUENCE</scope>
    <source>
        <strain evidence="1">TBRC 13508</strain>
    </source>
</reference>
<dbReference type="RefSeq" id="WP_227177804.1">
    <property type="nucleotide sequence ID" value="NZ_JAJBZT010000001.1"/>
</dbReference>
<dbReference type="InterPro" id="IPR052565">
    <property type="entry name" value="Glutaredoxin-like_YDR286C"/>
</dbReference>
<dbReference type="InterPro" id="IPR008554">
    <property type="entry name" value="Glutaredoxin-like"/>
</dbReference>
<dbReference type="EMBL" id="JAJBZT010000001">
    <property type="protein sequence ID" value="MCB6182249.1"/>
    <property type="molecule type" value="Genomic_DNA"/>
</dbReference>
<proteinExistence type="predicted"/>
<accession>A0ABS8D222</accession>
<dbReference type="Gene3D" id="3.40.30.10">
    <property type="entry name" value="Glutaredoxin"/>
    <property type="match status" value="1"/>
</dbReference>
<organism evidence="1 2">
    <name type="scientific">Leeia speluncae</name>
    <dbReference type="NCBI Taxonomy" id="2884804"/>
    <lineage>
        <taxon>Bacteria</taxon>
        <taxon>Pseudomonadati</taxon>
        <taxon>Pseudomonadota</taxon>
        <taxon>Betaproteobacteria</taxon>
        <taxon>Neisseriales</taxon>
        <taxon>Leeiaceae</taxon>
        <taxon>Leeia</taxon>
    </lineage>
</organism>
<dbReference type="Proteomes" id="UP001165395">
    <property type="component" value="Unassembled WGS sequence"/>
</dbReference>
<protein>
    <submittedName>
        <fullName evidence="1">Glutaredoxin family protein</fullName>
    </submittedName>
</protein>
<dbReference type="InterPro" id="IPR036249">
    <property type="entry name" value="Thioredoxin-like_sf"/>
</dbReference>
<gene>
    <name evidence="1" type="ORF">LIN78_01590</name>
</gene>
<name>A0ABS8D222_9NEIS</name>
<dbReference type="PANTHER" id="PTHR33558">
    <property type="entry name" value="GLUTAREDOXIN-LIKE PROTEIN C5ORF63 HOMOLOG"/>
    <property type="match status" value="1"/>
</dbReference>
<dbReference type="PANTHER" id="PTHR33558:SF1">
    <property type="entry name" value="GLUTAREDOXIN-LIKE PROTEIN C5ORF63 HOMOLOG"/>
    <property type="match status" value="1"/>
</dbReference>
<comment type="caution">
    <text evidence="1">The sequence shown here is derived from an EMBL/GenBank/DDBJ whole genome shotgun (WGS) entry which is preliminary data.</text>
</comment>
<sequence>MNKPTLTLYVKEYCSLCQEMFQQLQSYSDRITLTVVDIDDDDELEEKYAQLIPVLMSAEGEICHYHLHVQRLDAYLSKIG</sequence>
<evidence type="ECO:0000313" key="2">
    <source>
        <dbReference type="Proteomes" id="UP001165395"/>
    </source>
</evidence>
<evidence type="ECO:0000313" key="1">
    <source>
        <dbReference type="EMBL" id="MCB6182249.1"/>
    </source>
</evidence>
<keyword evidence="2" id="KW-1185">Reference proteome</keyword>